<evidence type="ECO:0000313" key="4">
    <source>
        <dbReference type="Proteomes" id="UP000663918"/>
    </source>
</evidence>
<evidence type="ECO:0000256" key="1">
    <source>
        <dbReference type="SAM" id="MobiDB-lite"/>
    </source>
</evidence>
<dbReference type="RefSeq" id="WP_207868987.1">
    <property type="nucleotide sequence ID" value="NZ_CP062222.1"/>
</dbReference>
<evidence type="ECO:0000256" key="2">
    <source>
        <dbReference type="SAM" id="Phobius"/>
    </source>
</evidence>
<sequence>MLLSLMLGVLAVLIVFPETPMARALCRVLVAPLAARLNRVRPGHLIFAGALIALATALILLFEWEGVRLVGMAAPEVVSWLAMFDAAAVLDLAAVAVAMAATTRFRAVRDRVLAMAGQAVTTVRTVRARGRRRSPKVRPTAPRPTRSDDPDPFGAYAFG</sequence>
<keyword evidence="2" id="KW-1133">Transmembrane helix</keyword>
<evidence type="ECO:0000313" key="3">
    <source>
        <dbReference type="EMBL" id="QTC90526.1"/>
    </source>
</evidence>
<organism evidence="3 4">
    <name type="scientific">Brevundimonas goettingensis</name>
    <dbReference type="NCBI Taxonomy" id="2774190"/>
    <lineage>
        <taxon>Bacteria</taxon>
        <taxon>Pseudomonadati</taxon>
        <taxon>Pseudomonadota</taxon>
        <taxon>Alphaproteobacteria</taxon>
        <taxon>Caulobacterales</taxon>
        <taxon>Caulobacteraceae</taxon>
        <taxon>Brevundimonas</taxon>
    </lineage>
</organism>
<dbReference type="Proteomes" id="UP000663918">
    <property type="component" value="Chromosome"/>
</dbReference>
<keyword evidence="4" id="KW-1185">Reference proteome</keyword>
<reference evidence="3" key="1">
    <citation type="submission" date="2020-09" db="EMBL/GenBank/DDBJ databases">
        <title>Brevundimonas sp. LVF2 isolated from a puddle in Goettingen, Germany.</title>
        <authorList>
            <person name="Friedrich I."/>
            <person name="Klassen A."/>
            <person name="Hannes N."/>
            <person name="Schneider D."/>
            <person name="Hertel R."/>
            <person name="Daniel R."/>
        </authorList>
    </citation>
    <scope>NUCLEOTIDE SEQUENCE</scope>
    <source>
        <strain evidence="3">LVF2</strain>
    </source>
</reference>
<dbReference type="AlphaFoldDB" id="A0A975BZ57"/>
<proteinExistence type="predicted"/>
<feature type="region of interest" description="Disordered" evidence="1">
    <location>
        <begin position="128"/>
        <end position="159"/>
    </location>
</feature>
<feature type="transmembrane region" description="Helical" evidence="2">
    <location>
        <begin position="77"/>
        <end position="101"/>
    </location>
</feature>
<gene>
    <name evidence="3" type="ORF">IFJ75_14780</name>
</gene>
<keyword evidence="2" id="KW-0812">Transmembrane</keyword>
<dbReference type="EMBL" id="CP062222">
    <property type="protein sequence ID" value="QTC90526.1"/>
    <property type="molecule type" value="Genomic_DNA"/>
</dbReference>
<keyword evidence="2" id="KW-0472">Membrane</keyword>
<feature type="transmembrane region" description="Helical" evidence="2">
    <location>
        <begin position="45"/>
        <end position="65"/>
    </location>
</feature>
<name>A0A975BZ57_9CAUL</name>
<protein>
    <submittedName>
        <fullName evidence="3">Uncharacterized protein</fullName>
    </submittedName>
</protein>
<dbReference type="KEGG" id="bgoe:IFJ75_14780"/>
<accession>A0A975BZ57</accession>